<dbReference type="RefSeq" id="WP_183881341.1">
    <property type="nucleotide sequence ID" value="NZ_JACHCE010000002.1"/>
</dbReference>
<dbReference type="PANTHER" id="PTHR19328">
    <property type="entry name" value="HEDGEHOG-INTERACTING PROTEIN"/>
    <property type="match status" value="1"/>
</dbReference>
<dbReference type="AlphaFoldDB" id="A0A7W8ZLI9"/>
<dbReference type="Proteomes" id="UP000537204">
    <property type="component" value="Unassembled WGS sequence"/>
</dbReference>
<evidence type="ECO:0000313" key="5">
    <source>
        <dbReference type="Proteomes" id="UP000537204"/>
    </source>
</evidence>
<accession>A0A7W8ZLI9</accession>
<name>A0A7W8ZLI9_9SPHI</name>
<dbReference type="PROSITE" id="PS51257">
    <property type="entry name" value="PROKAR_LIPOPROTEIN"/>
    <property type="match status" value="1"/>
</dbReference>
<keyword evidence="2" id="KW-0732">Signal</keyword>
<dbReference type="SUPFAM" id="SSF50952">
    <property type="entry name" value="Soluble quinoprotein glucose dehydrogenase"/>
    <property type="match status" value="1"/>
</dbReference>
<evidence type="ECO:0000256" key="1">
    <source>
        <dbReference type="SAM" id="MobiDB-lite"/>
    </source>
</evidence>
<dbReference type="PANTHER" id="PTHR19328:SF55">
    <property type="entry name" value="BLR6566 PROTEIN"/>
    <property type="match status" value="1"/>
</dbReference>
<dbReference type="InterPro" id="IPR054539">
    <property type="entry name" value="Beta-prop_PDH"/>
</dbReference>
<dbReference type="InterPro" id="IPR011042">
    <property type="entry name" value="6-blade_b-propeller_TolB-like"/>
</dbReference>
<feature type="region of interest" description="Disordered" evidence="1">
    <location>
        <begin position="22"/>
        <end position="47"/>
    </location>
</feature>
<organism evidence="4 5">
    <name type="scientific">Pedobacter cryoconitis</name>
    <dbReference type="NCBI Taxonomy" id="188932"/>
    <lineage>
        <taxon>Bacteria</taxon>
        <taxon>Pseudomonadati</taxon>
        <taxon>Bacteroidota</taxon>
        <taxon>Sphingobacteriia</taxon>
        <taxon>Sphingobacteriales</taxon>
        <taxon>Sphingobacteriaceae</taxon>
        <taxon>Pedobacter</taxon>
    </lineage>
</organism>
<dbReference type="Gene3D" id="2.120.10.30">
    <property type="entry name" value="TolB, C-terminal domain"/>
    <property type="match status" value="1"/>
</dbReference>
<evidence type="ECO:0000256" key="2">
    <source>
        <dbReference type="SAM" id="SignalP"/>
    </source>
</evidence>
<dbReference type="InterPro" id="IPR011041">
    <property type="entry name" value="Quinoprot_gluc/sorb_DH_b-prop"/>
</dbReference>
<reference evidence="4 5" key="1">
    <citation type="submission" date="2020-08" db="EMBL/GenBank/DDBJ databases">
        <title>Genomic Encyclopedia of Type Strains, Phase IV (KMG-V): Genome sequencing to study the core and pangenomes of soil and plant-associated prokaryotes.</title>
        <authorList>
            <person name="Whitman W."/>
        </authorList>
    </citation>
    <scope>NUCLEOTIDE SEQUENCE [LARGE SCALE GENOMIC DNA]</scope>
    <source>
        <strain evidence="4 5">S3M1</strain>
    </source>
</reference>
<dbReference type="EMBL" id="JACHCE010000002">
    <property type="protein sequence ID" value="MBB5636107.1"/>
    <property type="molecule type" value="Genomic_DNA"/>
</dbReference>
<feature type="compositionally biased region" description="Polar residues" evidence="1">
    <location>
        <begin position="22"/>
        <end position="41"/>
    </location>
</feature>
<proteinExistence type="predicted"/>
<feature type="chain" id="PRO_5030819829" evidence="2">
    <location>
        <begin position="22"/>
        <end position="439"/>
    </location>
</feature>
<evidence type="ECO:0000313" key="4">
    <source>
        <dbReference type="EMBL" id="MBB5636107.1"/>
    </source>
</evidence>
<comment type="caution">
    <text evidence="4">The sequence shown here is derived from an EMBL/GenBank/DDBJ whole genome shotgun (WGS) entry which is preliminary data.</text>
</comment>
<feature type="signal peptide" evidence="2">
    <location>
        <begin position="1"/>
        <end position="21"/>
    </location>
</feature>
<dbReference type="Pfam" id="PF22807">
    <property type="entry name" value="TrAA12"/>
    <property type="match status" value="2"/>
</dbReference>
<feature type="domain" description="Pyrroloquinoline quinone-dependent pyranose dehydrogenase beta-propeller" evidence="3">
    <location>
        <begin position="330"/>
        <end position="436"/>
    </location>
</feature>
<gene>
    <name evidence="4" type="ORF">HDE68_001995</name>
</gene>
<protein>
    <submittedName>
        <fullName evidence="4">Glucose/arabinose dehydrogenase</fullName>
    </submittedName>
</protein>
<feature type="domain" description="Pyrroloquinoline quinone-dependent pyranose dehydrogenase beta-propeller" evidence="3">
    <location>
        <begin position="68"/>
        <end position="284"/>
    </location>
</feature>
<sequence length="439" mass="46943">MKKYLLLIGVVPFMLSCNSQTKTSTAKADTSGNDTTTNSALNLPAPNPDASKTKFSKVIGWPKGKTPVAPAGFTVTKFAGNIKSPRNIYIAPNGDILVVLSNSERNTKEKIANALSGKDKAEVSGSSANTVLLYRDSNKDGKFDLQTTFLSGLDQPYGVLIIGDSFYVANTDGLYKYPYQTGDTKITAKGKKIVDLPAGGYNNHWTRNLITNAGHSKIYITVGSGSNAGENGMEHEVRRANILEVNPDGTGEKIYAAGLRNPVGVAWAPGTNTLWTAVNERDGLGDDLVPDYITSVKQGGFYGWPYSYYGQHEDPRLKGQHPELVKSTLVPDLAVGSHTASLGLAFYTDSKFPAKYQGGAFIGQHGSWNRSVLAGYKVAFVPFKNGKPAGKLEDFLTGFIADEAKGEVYGRPVGVAVANDGALLVADDVSSTVWRVAAK</sequence>
<evidence type="ECO:0000259" key="3">
    <source>
        <dbReference type="Pfam" id="PF22807"/>
    </source>
</evidence>